<keyword evidence="8" id="KW-0238">DNA-binding</keyword>
<evidence type="ECO:0000256" key="10">
    <source>
        <dbReference type="ARBA" id="ARBA00023235"/>
    </source>
</evidence>
<keyword evidence="3" id="KW-0227">DNA damage</keyword>
<keyword evidence="9" id="KW-0234">DNA repair</keyword>
<evidence type="ECO:0000256" key="5">
    <source>
        <dbReference type="ARBA" id="ARBA00022806"/>
    </source>
</evidence>
<dbReference type="RefSeq" id="WP_072743968.1">
    <property type="nucleotide sequence ID" value="NZ_FQXR01000005.1"/>
</dbReference>
<protein>
    <recommendedName>
        <fullName evidence="12">DNA 3'-5' helicase</fullName>
        <ecNumber evidence="12">5.6.2.4</ecNumber>
    </recommendedName>
</protein>
<evidence type="ECO:0000256" key="12">
    <source>
        <dbReference type="ARBA" id="ARBA00034808"/>
    </source>
</evidence>
<dbReference type="EMBL" id="FQXR01000005">
    <property type="protein sequence ID" value="SHH88048.1"/>
    <property type="molecule type" value="Genomic_DNA"/>
</dbReference>
<dbReference type="InterPro" id="IPR038726">
    <property type="entry name" value="PDDEXK_AddAB-type"/>
</dbReference>
<evidence type="ECO:0000256" key="7">
    <source>
        <dbReference type="ARBA" id="ARBA00022840"/>
    </source>
</evidence>
<evidence type="ECO:0000313" key="17">
    <source>
        <dbReference type="EMBL" id="SHH88048.1"/>
    </source>
</evidence>
<keyword evidence="2 14" id="KW-0547">Nucleotide-binding</keyword>
<dbReference type="SUPFAM" id="SSF52540">
    <property type="entry name" value="P-loop containing nucleoside triphosphate hydrolases"/>
    <property type="match status" value="1"/>
</dbReference>
<evidence type="ECO:0000256" key="13">
    <source>
        <dbReference type="ARBA" id="ARBA00048988"/>
    </source>
</evidence>
<dbReference type="GO" id="GO:0003677">
    <property type="term" value="F:DNA binding"/>
    <property type="evidence" value="ECO:0007669"/>
    <property type="project" value="UniProtKB-KW"/>
</dbReference>
<organism evidence="17 18">
    <name type="scientific">Sporanaerobacter acetigenes DSM 13106</name>
    <dbReference type="NCBI Taxonomy" id="1123281"/>
    <lineage>
        <taxon>Bacteria</taxon>
        <taxon>Bacillati</taxon>
        <taxon>Bacillota</taxon>
        <taxon>Tissierellia</taxon>
        <taxon>Tissierellales</taxon>
        <taxon>Sporanaerobacteraceae</taxon>
        <taxon>Sporanaerobacter</taxon>
    </lineage>
</organism>
<dbReference type="Proteomes" id="UP000184389">
    <property type="component" value="Unassembled WGS sequence"/>
</dbReference>
<dbReference type="GO" id="GO:0004527">
    <property type="term" value="F:exonuclease activity"/>
    <property type="evidence" value="ECO:0007669"/>
    <property type="project" value="UniProtKB-KW"/>
</dbReference>
<evidence type="ECO:0000259" key="15">
    <source>
        <dbReference type="PROSITE" id="PS51198"/>
    </source>
</evidence>
<dbReference type="InterPro" id="IPR014016">
    <property type="entry name" value="UvrD-like_ATP-bd"/>
</dbReference>
<dbReference type="AlphaFoldDB" id="A0A1M5WKS7"/>
<evidence type="ECO:0000256" key="14">
    <source>
        <dbReference type="PROSITE-ProRule" id="PRU00560"/>
    </source>
</evidence>
<dbReference type="GO" id="GO:0005829">
    <property type="term" value="C:cytosol"/>
    <property type="evidence" value="ECO:0007669"/>
    <property type="project" value="TreeGrafter"/>
</dbReference>
<dbReference type="Gene3D" id="1.10.486.10">
    <property type="entry name" value="PCRA, domain 4"/>
    <property type="match status" value="1"/>
</dbReference>
<name>A0A1M5WKS7_9FIRM</name>
<keyword evidence="18" id="KW-1185">Reference proteome</keyword>
<feature type="domain" description="UvrD-like helicase ATP-binding" evidence="15">
    <location>
        <begin position="5"/>
        <end position="424"/>
    </location>
</feature>
<keyword evidence="10" id="KW-0413">Isomerase</keyword>
<dbReference type="PANTHER" id="PTHR11070">
    <property type="entry name" value="UVRD / RECB / PCRA DNA HELICASE FAMILY MEMBER"/>
    <property type="match status" value="1"/>
</dbReference>
<dbReference type="SUPFAM" id="SSF52980">
    <property type="entry name" value="Restriction endonuclease-like"/>
    <property type="match status" value="1"/>
</dbReference>
<evidence type="ECO:0000313" key="18">
    <source>
        <dbReference type="Proteomes" id="UP000184389"/>
    </source>
</evidence>
<evidence type="ECO:0000256" key="2">
    <source>
        <dbReference type="ARBA" id="ARBA00022741"/>
    </source>
</evidence>
<evidence type="ECO:0000256" key="3">
    <source>
        <dbReference type="ARBA" id="ARBA00022763"/>
    </source>
</evidence>
<evidence type="ECO:0000256" key="8">
    <source>
        <dbReference type="ARBA" id="ARBA00023125"/>
    </source>
</evidence>
<dbReference type="InterPro" id="IPR000212">
    <property type="entry name" value="DNA_helicase_UvrD/REP"/>
</dbReference>
<dbReference type="Pfam" id="PF00580">
    <property type="entry name" value="UvrD-helicase"/>
    <property type="match status" value="1"/>
</dbReference>
<evidence type="ECO:0000256" key="1">
    <source>
        <dbReference type="ARBA" id="ARBA00022722"/>
    </source>
</evidence>
<proteinExistence type="predicted"/>
<evidence type="ECO:0000256" key="6">
    <source>
        <dbReference type="ARBA" id="ARBA00022839"/>
    </source>
</evidence>
<dbReference type="InterPro" id="IPR027417">
    <property type="entry name" value="P-loop_NTPase"/>
</dbReference>
<comment type="catalytic activity">
    <reaction evidence="11">
        <text>Couples ATP hydrolysis with the unwinding of duplex DNA by translocating in the 3'-5' direction.</text>
        <dbReference type="EC" id="5.6.2.4"/>
    </reaction>
</comment>
<evidence type="ECO:0000256" key="9">
    <source>
        <dbReference type="ARBA" id="ARBA00023204"/>
    </source>
</evidence>
<dbReference type="Pfam" id="PF12705">
    <property type="entry name" value="PDDEXK_1"/>
    <property type="match status" value="1"/>
</dbReference>
<dbReference type="GO" id="GO:0033202">
    <property type="term" value="C:DNA helicase complex"/>
    <property type="evidence" value="ECO:0007669"/>
    <property type="project" value="TreeGrafter"/>
</dbReference>
<sequence length="1094" mass="128547">MKGKVELNKNQKRAVETIDKNVAVNAGAGSGKTRVLVERYLYILENGDLDEESEIESILAITFTKKASQEMKERIRKNIKEKFPLDPKWRRMYRDLEKGSISTIHSFCSKILKENPIEANIDPQFKVLEDHESDEILYEVVKEIILKGINSNEKVYELIKNFNVYNLDNFIYTMMNLYKKIRSTGMSFEEVREITLNNMQSFEFNEEDIFHMVDEFKYLMSKSRKNSKLYKLKEDPIWLEFNERDSYDESVLDVLPYLKDNIGTMSSEEDRVSALMETIDKVLKVIEKDKIEFYETLIDLLVQMDLEFSKIKSSLGYLDYEDLQIKVLHLLDIDEIRKEYQRKYKYIMIDEFQDTNELQRQIVYKLASENSKLDRQNLFIVGDPKQSIYAFRGADVEVFHDVIDDIMEVSKIEAINLKDNYRSMNTVLEFVNCIFEKVMKEKYEPLDSIFKSPNNVDVEILENENLEVPNGENPGEFNKYYESRLIAKRIKALVDSGEYKYGDFALLFRSSTEDYIYEEALREYGIPYYNFGGKGFFRQEEIVDLLNGIKGISNIYDTISLVGVLRSPMFGLSDKTIYWLLREKEESILYALNSNIPYIEDRELKKVQRAKEILNLMIVKRDLLNVYNLLNELLKKTYYNEVLMLMYGGKQRVANVYKFLEMARTYTEEENGTISDFINYIEELKLKEIDESQAKIESEDGDSVKLMTIHKSKGLEFKVVIVPQMAKNFNTDKSQILFDKDIGLGIKYEGVSPLYDEINAVLKEKEEEENKRILYVAMTRAEERLILGNQGKKSGFKKFITDFLDFASYELIEDLDVKEEAVEEIRTLEGITNESKPFNENIFPILGGIKGFNQRQFNTYSISQYLIFKECKRKFFMTYYRRLPIDEYEEFQLTNRKSINPVVRGEIVHKFCELYRNGENSAKLLRNIVQSFGIMPTEELAQEFSPYIHNYIANYSENYDKIYSEKKFYYNLPSGIIYGIVDRIYISGNNIEIVDFKTNKVKDKDSLIKKYSPQIQLYTKVCENLYGLKANRASLFLLETGEIVDVDISDEILNKNLKDIENFMEFVCHNNDIKQYERGEICNSYCNFNVICNE</sequence>
<dbReference type="InterPro" id="IPR011604">
    <property type="entry name" value="PDDEXK-like_dom_sf"/>
</dbReference>
<keyword evidence="1" id="KW-0540">Nuclease</keyword>
<evidence type="ECO:0000259" key="16">
    <source>
        <dbReference type="PROSITE" id="PS51217"/>
    </source>
</evidence>
<dbReference type="STRING" id="1123281.SAMN02745180_01283"/>
<gene>
    <name evidence="17" type="ORF">SAMN02745180_01283</name>
</gene>
<keyword evidence="5 14" id="KW-0347">Helicase</keyword>
<dbReference type="Gene3D" id="3.40.50.300">
    <property type="entry name" value="P-loop containing nucleotide triphosphate hydrolases"/>
    <property type="match status" value="4"/>
</dbReference>
<dbReference type="Gene3D" id="3.90.320.10">
    <property type="match status" value="1"/>
</dbReference>
<evidence type="ECO:0000256" key="4">
    <source>
        <dbReference type="ARBA" id="ARBA00022801"/>
    </source>
</evidence>
<reference evidence="17 18" key="1">
    <citation type="submission" date="2016-11" db="EMBL/GenBank/DDBJ databases">
        <authorList>
            <person name="Jaros S."/>
            <person name="Januszkiewicz K."/>
            <person name="Wedrychowicz H."/>
        </authorList>
    </citation>
    <scope>NUCLEOTIDE SEQUENCE [LARGE SCALE GENOMIC DNA]</scope>
    <source>
        <strain evidence="17 18">DSM 13106</strain>
    </source>
</reference>
<evidence type="ECO:0000256" key="11">
    <source>
        <dbReference type="ARBA" id="ARBA00034617"/>
    </source>
</evidence>
<dbReference type="CDD" id="cd17932">
    <property type="entry name" value="DEXQc_UvrD"/>
    <property type="match status" value="1"/>
</dbReference>
<dbReference type="Pfam" id="PF13361">
    <property type="entry name" value="UvrD_C"/>
    <property type="match status" value="1"/>
</dbReference>
<dbReference type="EC" id="5.6.2.4" evidence="12"/>
<dbReference type="PANTHER" id="PTHR11070:SF48">
    <property type="entry name" value="ATP-DEPENDENT HELICASE_NUCLEASE SUBUNIT A"/>
    <property type="match status" value="1"/>
</dbReference>
<accession>A0A1M5WKS7</accession>
<comment type="catalytic activity">
    <reaction evidence="13">
        <text>ATP + H2O = ADP + phosphate + H(+)</text>
        <dbReference type="Rhea" id="RHEA:13065"/>
        <dbReference type="ChEBI" id="CHEBI:15377"/>
        <dbReference type="ChEBI" id="CHEBI:15378"/>
        <dbReference type="ChEBI" id="CHEBI:30616"/>
        <dbReference type="ChEBI" id="CHEBI:43474"/>
        <dbReference type="ChEBI" id="CHEBI:456216"/>
        <dbReference type="EC" id="5.6.2.4"/>
    </reaction>
</comment>
<dbReference type="PROSITE" id="PS51217">
    <property type="entry name" value="UVRD_HELICASE_CTER"/>
    <property type="match status" value="1"/>
</dbReference>
<keyword evidence="6 17" id="KW-0269">Exonuclease</keyword>
<keyword evidence="7 14" id="KW-0067">ATP-binding</keyword>
<keyword evidence="4 14" id="KW-0378">Hydrolase</keyword>
<feature type="domain" description="UvrD-like helicase C-terminal" evidence="16">
    <location>
        <begin position="425"/>
        <end position="714"/>
    </location>
</feature>
<dbReference type="GO" id="GO:0005524">
    <property type="term" value="F:ATP binding"/>
    <property type="evidence" value="ECO:0007669"/>
    <property type="project" value="UniProtKB-UniRule"/>
</dbReference>
<dbReference type="GO" id="GO:0043138">
    <property type="term" value="F:3'-5' DNA helicase activity"/>
    <property type="evidence" value="ECO:0007669"/>
    <property type="project" value="UniProtKB-EC"/>
</dbReference>
<feature type="binding site" evidence="14">
    <location>
        <begin position="26"/>
        <end position="33"/>
    </location>
    <ligand>
        <name>ATP</name>
        <dbReference type="ChEBI" id="CHEBI:30616"/>
    </ligand>
</feature>
<dbReference type="OrthoDB" id="9810135at2"/>
<dbReference type="GO" id="GO:0000725">
    <property type="term" value="P:recombinational repair"/>
    <property type="evidence" value="ECO:0007669"/>
    <property type="project" value="TreeGrafter"/>
</dbReference>
<dbReference type="InterPro" id="IPR014017">
    <property type="entry name" value="DNA_helicase_UvrD-like_C"/>
</dbReference>
<dbReference type="PROSITE" id="PS51198">
    <property type="entry name" value="UVRD_HELICASE_ATP_BIND"/>
    <property type="match status" value="1"/>
</dbReference>
<dbReference type="InterPro" id="IPR011335">
    <property type="entry name" value="Restrct_endonuc-II-like"/>
</dbReference>